<dbReference type="Proteomes" id="UP000784294">
    <property type="component" value="Unassembled WGS sequence"/>
</dbReference>
<gene>
    <name evidence="1" type="ORF">PXEA_LOCUS1634</name>
</gene>
<dbReference type="OrthoDB" id="79771at2759"/>
<comment type="caution">
    <text evidence="1">The sequence shown here is derived from an EMBL/GenBank/DDBJ whole genome shotgun (WGS) entry which is preliminary data.</text>
</comment>
<sequence length="169" mass="19098">MTWLSVPQAKGLMLQNSSFLAVSNQHAFSSGEYRVQHSYLVVRLPWCRSGPWHQHKIERFTSSVAWHGGSDPWFRFALKTSCVMDPSMGNDLVQLFGVIEMWCKRTTGQRDELIGLVKLPFASIAQAYASSSSVLRGKLINSLVSIIRYPRKGSTFPPHCTRSDIHRTT</sequence>
<evidence type="ECO:0000313" key="1">
    <source>
        <dbReference type="EMBL" id="VEL08194.1"/>
    </source>
</evidence>
<organism evidence="1 2">
    <name type="scientific">Protopolystoma xenopodis</name>
    <dbReference type="NCBI Taxonomy" id="117903"/>
    <lineage>
        <taxon>Eukaryota</taxon>
        <taxon>Metazoa</taxon>
        <taxon>Spiralia</taxon>
        <taxon>Lophotrochozoa</taxon>
        <taxon>Platyhelminthes</taxon>
        <taxon>Monogenea</taxon>
        <taxon>Polyopisthocotylea</taxon>
        <taxon>Polystomatidea</taxon>
        <taxon>Polystomatidae</taxon>
        <taxon>Protopolystoma</taxon>
    </lineage>
</organism>
<proteinExistence type="predicted"/>
<name>A0A448WC86_9PLAT</name>
<evidence type="ECO:0000313" key="2">
    <source>
        <dbReference type="Proteomes" id="UP000784294"/>
    </source>
</evidence>
<dbReference type="AlphaFoldDB" id="A0A448WC86"/>
<dbReference type="EMBL" id="CAAALY010003361">
    <property type="protein sequence ID" value="VEL08194.1"/>
    <property type="molecule type" value="Genomic_DNA"/>
</dbReference>
<reference evidence="1" key="1">
    <citation type="submission" date="2018-11" db="EMBL/GenBank/DDBJ databases">
        <authorList>
            <consortium name="Pathogen Informatics"/>
        </authorList>
    </citation>
    <scope>NUCLEOTIDE SEQUENCE</scope>
</reference>
<protein>
    <submittedName>
        <fullName evidence="1">Uncharacterized protein</fullName>
    </submittedName>
</protein>
<keyword evidence="2" id="KW-1185">Reference proteome</keyword>
<accession>A0A448WC86</accession>